<dbReference type="Gene3D" id="3.20.20.370">
    <property type="entry name" value="Glycoside hydrolase/deacetylase"/>
    <property type="match status" value="1"/>
</dbReference>
<dbReference type="AlphaFoldDB" id="A0A6N6VWT1"/>
<evidence type="ECO:0000313" key="2">
    <source>
        <dbReference type="EMBL" id="KAB8041100.1"/>
    </source>
</evidence>
<dbReference type="Proteomes" id="UP000437748">
    <property type="component" value="Unassembled WGS sequence"/>
</dbReference>
<protein>
    <submittedName>
        <fullName evidence="2">Uncharacterized protein</fullName>
    </submittedName>
</protein>
<dbReference type="InterPro" id="IPR011330">
    <property type="entry name" value="Glyco_hydro/deAcase_b/a-brl"/>
</dbReference>
<proteinExistence type="predicted"/>
<evidence type="ECO:0000313" key="3">
    <source>
        <dbReference type="Proteomes" id="UP000437748"/>
    </source>
</evidence>
<keyword evidence="1" id="KW-0472">Membrane</keyword>
<name>A0A6N6VWT1_9BACT</name>
<reference evidence="2 3" key="1">
    <citation type="submission" date="2019-10" db="EMBL/GenBank/DDBJ databases">
        <title>New species of Slilvanegrellaceae.</title>
        <authorList>
            <person name="Pitt A."/>
            <person name="Hahn M.W."/>
        </authorList>
    </citation>
    <scope>NUCLEOTIDE SEQUENCE [LARGE SCALE GENOMIC DNA]</scope>
    <source>
        <strain evidence="2 3">SP-Ram-0.45-NSY-1</strain>
    </source>
</reference>
<accession>A0A6N6VWT1</accession>
<dbReference type="GO" id="GO:0005975">
    <property type="term" value="P:carbohydrate metabolic process"/>
    <property type="evidence" value="ECO:0007669"/>
    <property type="project" value="InterPro"/>
</dbReference>
<dbReference type="EMBL" id="WFLM01000001">
    <property type="protein sequence ID" value="KAB8041100.1"/>
    <property type="molecule type" value="Genomic_DNA"/>
</dbReference>
<keyword evidence="3" id="KW-1185">Reference proteome</keyword>
<dbReference type="RefSeq" id="WP_153418623.1">
    <property type="nucleotide sequence ID" value="NZ_WFLM01000001.1"/>
</dbReference>
<dbReference type="SUPFAM" id="SSF88713">
    <property type="entry name" value="Glycoside hydrolase/deacetylase"/>
    <property type="match status" value="1"/>
</dbReference>
<organism evidence="2 3">
    <name type="scientific">Silvanigrella paludirubra</name>
    <dbReference type="NCBI Taxonomy" id="2499159"/>
    <lineage>
        <taxon>Bacteria</taxon>
        <taxon>Pseudomonadati</taxon>
        <taxon>Bdellovibrionota</taxon>
        <taxon>Oligoflexia</taxon>
        <taxon>Silvanigrellales</taxon>
        <taxon>Silvanigrellaceae</taxon>
        <taxon>Silvanigrella</taxon>
    </lineage>
</organism>
<feature type="transmembrane region" description="Helical" evidence="1">
    <location>
        <begin position="6"/>
        <end position="29"/>
    </location>
</feature>
<comment type="caution">
    <text evidence="2">The sequence shown here is derived from an EMBL/GenBank/DDBJ whole genome shotgun (WGS) entry which is preliminary data.</text>
</comment>
<sequence length="715" mass="82457">MILQNILSIFVLSLCLATLFITLVTYFLYRVKQLFKLNQKNNNQILEGVFFKKYAPHIIIKEKQKANEFDTKLNDRKTLTRFFAIISGIIFISLIAGYLFSYFRLGEKTIDAKNYEKLIKNGLLKEYQLNTNLENPEIFEFISDEKKLELSKIFKSFKNKKIGLFKNEKIQDFDKNQNINYENWANYFKRNNIDYKTVHDFTRSKDFNIFIIPQAISLSKKWKDEIEESVLNGVGILATGPIASLDGLGSENKDQFSQRIFGVEFKKNTDKKNAFPTCLEGNAIPFLDVAPGLILNTYPTDNSVIALAKRGVSSVFESNTQAQPKIDMTTKEKIVRSVYSNVLKSRVAWLALDPPNPAKINANELYYNDLLMAKSIQWVMKMPIVSISAWKNGAQSVFVPSVEIEDDSDYGYNYVELFEDNKFPLTIFIASDQVPKNQKIIEEETSGSGFFSFLKGADSFLEDHSIEFATLGENDSIIQGNNLQYQFQNIQSSRILLEENTQEFVLGYKPPQLKFDNTTLNAVIQNKMSYFVGNQSLFRLGPTFIDDKNLVYFPKSNLKENTMFKTAKFHNTNLLFNSLKDRFSEIEKIKGAAFYNFPTKSITAKNLESAVSNFLKYLKERDVWKTNYIGLTKWWQEKENIIINLDYEPALTIEIKNLNTYDVNNIYINFDSFSSDFDFLNNEKGVSIKKEKNSNIGHIIIKTIPKNSTLKFEKK</sequence>
<dbReference type="OrthoDB" id="9817883at2"/>
<evidence type="ECO:0000256" key="1">
    <source>
        <dbReference type="SAM" id="Phobius"/>
    </source>
</evidence>
<keyword evidence="1" id="KW-1133">Transmembrane helix</keyword>
<keyword evidence="1" id="KW-0812">Transmembrane</keyword>
<feature type="transmembrane region" description="Helical" evidence="1">
    <location>
        <begin position="82"/>
        <end position="103"/>
    </location>
</feature>
<gene>
    <name evidence="2" type="ORF">GCL60_03945</name>
</gene>